<evidence type="ECO:0000313" key="1">
    <source>
        <dbReference type="EMBL" id="QNR24238.1"/>
    </source>
</evidence>
<reference evidence="1 2" key="1">
    <citation type="submission" date="2020-08" db="EMBL/GenBank/DDBJ databases">
        <title>Croceimicrobium hydrocarbonivorans gen. nov., sp. nov., a novel marine bacterium isolated from a bacterial consortium that degrades polyethylene terephthalate.</title>
        <authorList>
            <person name="Liu R."/>
        </authorList>
    </citation>
    <scope>NUCLEOTIDE SEQUENCE [LARGE SCALE GENOMIC DNA]</scope>
    <source>
        <strain evidence="1 2">A20-9</strain>
    </source>
</reference>
<keyword evidence="2" id="KW-1185">Reference proteome</keyword>
<gene>
    <name evidence="1" type="ORF">H4K34_18005</name>
</gene>
<proteinExistence type="predicted"/>
<dbReference type="RefSeq" id="WP_210758767.1">
    <property type="nucleotide sequence ID" value="NZ_CP060139.1"/>
</dbReference>
<organism evidence="1 2">
    <name type="scientific">Croceimicrobium hydrocarbonivorans</name>
    <dbReference type="NCBI Taxonomy" id="2761580"/>
    <lineage>
        <taxon>Bacteria</taxon>
        <taxon>Pseudomonadati</taxon>
        <taxon>Bacteroidota</taxon>
        <taxon>Flavobacteriia</taxon>
        <taxon>Flavobacteriales</taxon>
        <taxon>Owenweeksiaceae</taxon>
        <taxon>Croceimicrobium</taxon>
    </lineage>
</organism>
<dbReference type="Proteomes" id="UP000516305">
    <property type="component" value="Chromosome"/>
</dbReference>
<protein>
    <submittedName>
        <fullName evidence="1">Uncharacterized protein</fullName>
    </submittedName>
</protein>
<accession>A0A7H0VEU0</accession>
<evidence type="ECO:0000313" key="2">
    <source>
        <dbReference type="Proteomes" id="UP000516305"/>
    </source>
</evidence>
<sequence length="46" mass="5477">MRNWLQLALEVKDYVSNEGRTLSISQGKMLRDQERSFQYELDKQTA</sequence>
<dbReference type="AlphaFoldDB" id="A0A7H0VEU0"/>
<name>A0A7H0VEU0_9FLAO</name>
<dbReference type="KEGG" id="chyd:H4K34_18005"/>
<dbReference type="EMBL" id="CP060139">
    <property type="protein sequence ID" value="QNR24238.1"/>
    <property type="molecule type" value="Genomic_DNA"/>
</dbReference>